<dbReference type="AlphaFoldDB" id="A0A1T0B304"/>
<evidence type="ECO:0008006" key="3">
    <source>
        <dbReference type="Google" id="ProtNLM"/>
    </source>
</evidence>
<accession>A0A1T0B304</accession>
<gene>
    <name evidence="1" type="ORF">B0188_05555</name>
</gene>
<evidence type="ECO:0000313" key="1">
    <source>
        <dbReference type="EMBL" id="OOS04131.1"/>
    </source>
</evidence>
<name>A0A1T0B304_9PAST</name>
<evidence type="ECO:0000313" key="2">
    <source>
        <dbReference type="Proteomes" id="UP000190023"/>
    </source>
</evidence>
<comment type="caution">
    <text evidence="1">The sequence shown here is derived from an EMBL/GenBank/DDBJ whole genome shotgun (WGS) entry which is preliminary data.</text>
</comment>
<dbReference type="Proteomes" id="UP000190023">
    <property type="component" value="Unassembled WGS sequence"/>
</dbReference>
<organism evidence="1 2">
    <name type="scientific">[Haemophilus] felis</name>
    <dbReference type="NCBI Taxonomy" id="123822"/>
    <lineage>
        <taxon>Bacteria</taxon>
        <taxon>Pseudomonadati</taxon>
        <taxon>Pseudomonadota</taxon>
        <taxon>Gammaproteobacteria</taxon>
        <taxon>Pasteurellales</taxon>
        <taxon>Pasteurellaceae</taxon>
    </lineage>
</organism>
<dbReference type="EMBL" id="MUYB01000021">
    <property type="protein sequence ID" value="OOS04131.1"/>
    <property type="molecule type" value="Genomic_DNA"/>
</dbReference>
<proteinExistence type="predicted"/>
<protein>
    <recommendedName>
        <fullName evidence="3">DUF3467 domain-containing protein</fullName>
    </recommendedName>
</protein>
<keyword evidence="2" id="KW-1185">Reference proteome</keyword>
<sequence>MSNNEKVVFPINVDSPLEVFLNQNTGELVVECPHLGFGEGRFFRLIFEPTATLEIMSSILALEKEFGELIQEKAKQRVVQ</sequence>
<reference evidence="1 2" key="1">
    <citation type="submission" date="2017-02" db="EMBL/GenBank/DDBJ databases">
        <title>Draft genome sequence of Haemophilus felis CCUG 31170 type strain.</title>
        <authorList>
            <person name="Engstrom-Jakobsson H."/>
            <person name="Salva-Serra F."/>
            <person name="Thorell K."/>
            <person name="Gonzales-Siles L."/>
            <person name="Karlsson R."/>
            <person name="Boulund F."/>
            <person name="Engstrand L."/>
            <person name="Kristiansson E."/>
            <person name="Moore E."/>
        </authorList>
    </citation>
    <scope>NUCLEOTIDE SEQUENCE [LARGE SCALE GENOMIC DNA]</scope>
    <source>
        <strain evidence="1 2">CCUG 31170</strain>
    </source>
</reference>